<comment type="subunit">
    <text evidence="13">Component of the dolichol-phosphate mannose (DPM) synthase complex.</text>
</comment>
<dbReference type="PANTHER" id="PTHR43398">
    <property type="entry name" value="DOLICHOL-PHOSPHATE MANNOSYLTRANSFERASE SUBUNIT 1"/>
    <property type="match status" value="1"/>
</dbReference>
<protein>
    <recommendedName>
        <fullName evidence="13">Dolichol-phosphate mannosyltransferase subunit 1</fullName>
        <ecNumber evidence="13">2.4.1.83</ecNumber>
    </recommendedName>
</protein>
<dbReference type="EMBL" id="CAJZBQ010000014">
    <property type="protein sequence ID" value="CAG9315545.1"/>
    <property type="molecule type" value="Genomic_DNA"/>
</dbReference>
<evidence type="ECO:0000256" key="12">
    <source>
        <dbReference type="ARBA" id="ARBA00023211"/>
    </source>
</evidence>
<evidence type="ECO:0000259" key="14">
    <source>
        <dbReference type="Pfam" id="PF00535"/>
    </source>
</evidence>
<evidence type="ECO:0000256" key="5">
    <source>
        <dbReference type="ARBA" id="ARBA00004922"/>
    </source>
</evidence>
<comment type="function">
    <text evidence="13">Transfers mannose from GDP-mannose to dolichol monophosphate to form dolichol phosphate mannose (Dol-P-Man) which is the mannosyl donor in pathways leading to N-glycosylation, glycosyl phosphatidylinositol membrane anchoring, and O-mannosylation of proteins.</text>
</comment>
<dbReference type="InterPro" id="IPR029044">
    <property type="entry name" value="Nucleotide-diphossugar_trans"/>
</dbReference>
<gene>
    <name evidence="15" type="ORF">BSTOLATCC_MIC14299</name>
</gene>
<evidence type="ECO:0000313" key="16">
    <source>
        <dbReference type="Proteomes" id="UP001162131"/>
    </source>
</evidence>
<evidence type="ECO:0000256" key="9">
    <source>
        <dbReference type="ARBA" id="ARBA00022723"/>
    </source>
</evidence>
<comment type="similarity">
    <text evidence="6 13">Belongs to the glycosyltransferase 2 family.</text>
</comment>
<sequence length="238" mass="27210">MPEYSVLLPTYNEKENLPLITYLIMKTAEEAKLDLEIVVVDDNSPDGTQEVVHQLQKVYPEKIKLHTRPGKLGLGSAYIEGMKFCSGNFVILMDADLSHHPKEIPEMIKKQKETDADIVTGTRYAHGGGVYGWDLRRKLTSRVANFIASTLLNPRCSDLTGSFRLYKKSVLNIVMNRIKSRGYAFQMEAIVRAREEHYHIEEVPITFVDRIFGESKLGANEIMTYLKGVWNLLWDARF</sequence>
<dbReference type="GO" id="GO:0005789">
    <property type="term" value="C:endoplasmic reticulum membrane"/>
    <property type="evidence" value="ECO:0007669"/>
    <property type="project" value="TreeGrafter"/>
</dbReference>
<dbReference type="Gene3D" id="3.90.550.10">
    <property type="entry name" value="Spore Coat Polysaccharide Biosynthesis Protein SpsA, Chain A"/>
    <property type="match status" value="1"/>
</dbReference>
<dbReference type="Pfam" id="PF00535">
    <property type="entry name" value="Glycos_transf_2"/>
    <property type="match status" value="1"/>
</dbReference>
<dbReference type="GO" id="GO:0046872">
    <property type="term" value="F:metal ion binding"/>
    <property type="evidence" value="ECO:0007669"/>
    <property type="project" value="UniProtKB-KW"/>
</dbReference>
<organism evidence="15 16">
    <name type="scientific">Blepharisma stoltei</name>
    <dbReference type="NCBI Taxonomy" id="1481888"/>
    <lineage>
        <taxon>Eukaryota</taxon>
        <taxon>Sar</taxon>
        <taxon>Alveolata</taxon>
        <taxon>Ciliophora</taxon>
        <taxon>Postciliodesmatophora</taxon>
        <taxon>Heterotrichea</taxon>
        <taxon>Heterotrichida</taxon>
        <taxon>Blepharismidae</taxon>
        <taxon>Blepharisma</taxon>
    </lineage>
</organism>
<comment type="pathway">
    <text evidence="5 13">Protein modification; protein glycosylation.</text>
</comment>
<accession>A0AAU9IL71</accession>
<comment type="cofactor">
    <cofactor evidence="2">
        <name>Mn(2+)</name>
        <dbReference type="ChEBI" id="CHEBI:29035"/>
    </cofactor>
</comment>
<dbReference type="PANTHER" id="PTHR43398:SF1">
    <property type="entry name" value="DOLICHOL-PHOSPHATE MANNOSYLTRANSFERASE SUBUNIT 1"/>
    <property type="match status" value="1"/>
</dbReference>
<evidence type="ECO:0000256" key="4">
    <source>
        <dbReference type="ARBA" id="ARBA00004240"/>
    </source>
</evidence>
<evidence type="ECO:0000256" key="13">
    <source>
        <dbReference type="RuleBase" id="RU365083"/>
    </source>
</evidence>
<comment type="caution">
    <text evidence="15">The sequence shown here is derived from an EMBL/GenBank/DDBJ whole genome shotgun (WGS) entry which is preliminary data.</text>
</comment>
<keyword evidence="10 13" id="KW-0256">Endoplasmic reticulum</keyword>
<keyword evidence="16" id="KW-1185">Reference proteome</keyword>
<dbReference type="InterPro" id="IPR039528">
    <property type="entry name" value="DPM1-like"/>
</dbReference>
<comment type="subcellular location">
    <subcellularLocation>
        <location evidence="4 13">Endoplasmic reticulum</location>
    </subcellularLocation>
</comment>
<evidence type="ECO:0000256" key="7">
    <source>
        <dbReference type="ARBA" id="ARBA00022676"/>
    </source>
</evidence>
<evidence type="ECO:0000313" key="15">
    <source>
        <dbReference type="EMBL" id="CAG9315545.1"/>
    </source>
</evidence>
<dbReference type="GO" id="GO:0035269">
    <property type="term" value="P:protein O-linked glycosylation via mannose"/>
    <property type="evidence" value="ECO:0007669"/>
    <property type="project" value="TreeGrafter"/>
</dbReference>
<dbReference type="GO" id="GO:0006066">
    <property type="term" value="P:alcohol metabolic process"/>
    <property type="evidence" value="ECO:0007669"/>
    <property type="project" value="UniProtKB-ARBA"/>
</dbReference>
<feature type="domain" description="Glycosyltransferase 2-like" evidence="14">
    <location>
        <begin position="5"/>
        <end position="171"/>
    </location>
</feature>
<comment type="catalytic activity">
    <reaction evidence="13">
        <text>a di-trans,poly-cis-dolichyl phosphate + GDP-alpha-D-mannose = a di-trans,poly-cis-dolichyl beta-D-mannosyl phosphate + GDP</text>
        <dbReference type="Rhea" id="RHEA:21184"/>
        <dbReference type="Rhea" id="RHEA-COMP:19498"/>
        <dbReference type="Rhea" id="RHEA-COMP:19501"/>
        <dbReference type="ChEBI" id="CHEBI:57527"/>
        <dbReference type="ChEBI" id="CHEBI:57683"/>
        <dbReference type="ChEBI" id="CHEBI:58189"/>
        <dbReference type="ChEBI" id="CHEBI:58211"/>
    </reaction>
</comment>
<keyword evidence="9" id="KW-0479">Metal-binding</keyword>
<evidence type="ECO:0000256" key="11">
    <source>
        <dbReference type="ARBA" id="ARBA00022842"/>
    </source>
</evidence>
<evidence type="ECO:0000256" key="3">
    <source>
        <dbReference type="ARBA" id="ARBA00001946"/>
    </source>
</evidence>
<comment type="cofactor">
    <cofactor evidence="1">
        <name>Ca(2+)</name>
        <dbReference type="ChEBI" id="CHEBI:29108"/>
    </cofactor>
</comment>
<evidence type="ECO:0000256" key="6">
    <source>
        <dbReference type="ARBA" id="ARBA00006739"/>
    </source>
</evidence>
<keyword evidence="11" id="KW-0460">Magnesium</keyword>
<dbReference type="GO" id="GO:0006720">
    <property type="term" value="P:isoprenoid metabolic process"/>
    <property type="evidence" value="ECO:0007669"/>
    <property type="project" value="UniProtKB-ARBA"/>
</dbReference>
<dbReference type="AlphaFoldDB" id="A0AAU9IL71"/>
<proteinExistence type="inferred from homology"/>
<dbReference type="CDD" id="cd06442">
    <property type="entry name" value="DPM1_like"/>
    <property type="match status" value="1"/>
</dbReference>
<dbReference type="GO" id="GO:0006488">
    <property type="term" value="P:dolichol-linked oligosaccharide biosynthetic process"/>
    <property type="evidence" value="ECO:0007669"/>
    <property type="project" value="TreeGrafter"/>
</dbReference>
<dbReference type="Proteomes" id="UP001162131">
    <property type="component" value="Unassembled WGS sequence"/>
</dbReference>
<comment type="cofactor">
    <cofactor evidence="3">
        <name>Mg(2+)</name>
        <dbReference type="ChEBI" id="CHEBI:18420"/>
    </cofactor>
</comment>
<reference evidence="15" key="1">
    <citation type="submission" date="2021-09" db="EMBL/GenBank/DDBJ databases">
        <authorList>
            <consortium name="AG Swart"/>
            <person name="Singh M."/>
            <person name="Singh A."/>
            <person name="Seah K."/>
            <person name="Emmerich C."/>
        </authorList>
    </citation>
    <scope>NUCLEOTIDE SEQUENCE</scope>
    <source>
        <strain evidence="15">ATCC30299</strain>
    </source>
</reference>
<dbReference type="GO" id="GO:0006506">
    <property type="term" value="P:GPI anchor biosynthetic process"/>
    <property type="evidence" value="ECO:0007669"/>
    <property type="project" value="TreeGrafter"/>
</dbReference>
<keyword evidence="8 13" id="KW-0808">Transferase</keyword>
<evidence type="ECO:0000256" key="10">
    <source>
        <dbReference type="ARBA" id="ARBA00022824"/>
    </source>
</evidence>
<name>A0AAU9IL71_9CILI</name>
<evidence type="ECO:0000256" key="2">
    <source>
        <dbReference type="ARBA" id="ARBA00001936"/>
    </source>
</evidence>
<keyword evidence="7 13" id="KW-0328">Glycosyltransferase</keyword>
<evidence type="ECO:0000256" key="8">
    <source>
        <dbReference type="ARBA" id="ARBA00022679"/>
    </source>
</evidence>
<dbReference type="SUPFAM" id="SSF53448">
    <property type="entry name" value="Nucleotide-diphospho-sugar transferases"/>
    <property type="match status" value="1"/>
</dbReference>
<evidence type="ECO:0000256" key="1">
    <source>
        <dbReference type="ARBA" id="ARBA00001913"/>
    </source>
</evidence>
<dbReference type="FunFam" id="3.90.550.10:FF:000036">
    <property type="entry name" value="Dolichol-phosphate mannosyltransferase subunit 1"/>
    <property type="match status" value="1"/>
</dbReference>
<dbReference type="InterPro" id="IPR001173">
    <property type="entry name" value="Glyco_trans_2-like"/>
</dbReference>
<dbReference type="GO" id="GO:0004582">
    <property type="term" value="F:dolichyl-phosphate beta-D-mannosyltransferase activity"/>
    <property type="evidence" value="ECO:0007669"/>
    <property type="project" value="UniProtKB-UniRule"/>
</dbReference>
<keyword evidence="12" id="KW-0464">Manganese</keyword>
<dbReference type="EC" id="2.4.1.83" evidence="13"/>